<gene>
    <name evidence="2" type="ORF">SP5_094_00050</name>
</gene>
<evidence type="ECO:0000313" key="2">
    <source>
        <dbReference type="EMBL" id="GAM02583.1"/>
    </source>
</evidence>
<dbReference type="OrthoDB" id="8478544at2"/>
<keyword evidence="1" id="KW-0472">Membrane</keyword>
<organism evidence="2 3">
    <name type="scientific">Sphingomonas parapaucimobilis NBRC 15100</name>
    <dbReference type="NCBI Taxonomy" id="1219049"/>
    <lineage>
        <taxon>Bacteria</taxon>
        <taxon>Pseudomonadati</taxon>
        <taxon>Pseudomonadota</taxon>
        <taxon>Alphaproteobacteria</taxon>
        <taxon>Sphingomonadales</taxon>
        <taxon>Sphingomonadaceae</taxon>
        <taxon>Sphingomonas</taxon>
    </lineage>
</organism>
<sequence length="282" mass="31822">MLKTTDYGLPDPSGLLPARPIMVRRPGFADHYRLLVFSILLGFGALAIVATIWPGLYADYRILRAPVDVPQASMVDGECRMRKFSVRCNATIAYPRDGAIQSRAVSFSYMAFRNEDRETRVVAERGNPDNITLSLAIEEFWNRFLGSLLVVLVFAVFSVLMMRRFLYQSASIKAMRDPALLRPVWARITQRTDKRGQSRITYAPIDPAMTGKAIASGFRKDERPWTHYDPAQDETFTLAVVHPNATLPVLLDERLDRLDLAPEEADAIRVRRDALLPPEPTA</sequence>
<dbReference type="EMBL" id="BBPI01000094">
    <property type="protein sequence ID" value="GAM02583.1"/>
    <property type="molecule type" value="Genomic_DNA"/>
</dbReference>
<evidence type="ECO:0000256" key="1">
    <source>
        <dbReference type="SAM" id="Phobius"/>
    </source>
</evidence>
<accession>A0A0A1WB22</accession>
<keyword evidence="1" id="KW-1133">Transmembrane helix</keyword>
<dbReference type="Proteomes" id="UP000032305">
    <property type="component" value="Unassembled WGS sequence"/>
</dbReference>
<feature type="transmembrane region" description="Helical" evidence="1">
    <location>
        <begin position="144"/>
        <end position="166"/>
    </location>
</feature>
<name>A0A0A1WB22_9SPHN</name>
<keyword evidence="1" id="KW-0812">Transmembrane</keyword>
<proteinExistence type="predicted"/>
<dbReference type="RefSeq" id="WP_042490644.1">
    <property type="nucleotide sequence ID" value="NZ_BBPI01000094.1"/>
</dbReference>
<comment type="caution">
    <text evidence="2">The sequence shown here is derived from an EMBL/GenBank/DDBJ whole genome shotgun (WGS) entry which is preliminary data.</text>
</comment>
<feature type="transmembrane region" description="Helical" evidence="1">
    <location>
        <begin position="34"/>
        <end position="56"/>
    </location>
</feature>
<evidence type="ECO:0000313" key="3">
    <source>
        <dbReference type="Proteomes" id="UP000032305"/>
    </source>
</evidence>
<dbReference type="AlphaFoldDB" id="A0A0A1WB22"/>
<reference evidence="2 3" key="1">
    <citation type="submission" date="2014-11" db="EMBL/GenBank/DDBJ databases">
        <title>Whole genome shotgun sequence of Sphingomonas parapaucimobilis NBRC 15100.</title>
        <authorList>
            <person name="Katano-Makiyama Y."/>
            <person name="Hosoyama A."/>
            <person name="Hashimoto M."/>
            <person name="Hosoyama Y."/>
            <person name="Noguchi M."/>
            <person name="Numata M."/>
            <person name="Tsuchikane K."/>
            <person name="Hirakata S."/>
            <person name="Uohara A."/>
            <person name="Shimodaira J."/>
            <person name="Ohji S."/>
            <person name="Ichikawa N."/>
            <person name="Kimura A."/>
            <person name="Yamazoe A."/>
            <person name="Fujita N."/>
        </authorList>
    </citation>
    <scope>NUCLEOTIDE SEQUENCE [LARGE SCALE GENOMIC DNA]</scope>
    <source>
        <strain evidence="2 3">NBRC 15100</strain>
    </source>
</reference>
<protein>
    <submittedName>
        <fullName evidence="2">Uncharacterized protein</fullName>
    </submittedName>
</protein>
<keyword evidence="3" id="KW-1185">Reference proteome</keyword>